<name>A0A2P0M8C1_9AGAR</name>
<dbReference type="AlphaFoldDB" id="A0A2P0M8C1"/>
<sequence>MDSFSIFDLLTFSATEPTPIPSSSAHTTETPSDSIPILSATASEWELESLADYEVRSGGGPTWFCVIA</sequence>
<dbReference type="GO" id="GO:0000772">
    <property type="term" value="F:mating pheromone activity"/>
    <property type="evidence" value="ECO:0007669"/>
    <property type="project" value="InterPro"/>
</dbReference>
<evidence type="ECO:0000313" key="1">
    <source>
        <dbReference type="EMBL" id="ANB67023.1"/>
    </source>
</evidence>
<protein>
    <submittedName>
        <fullName evidence="1">Pheromone</fullName>
    </submittedName>
</protein>
<organism evidence="1">
    <name type="scientific">Agrocybe salicacicola</name>
    <dbReference type="NCBI Taxonomy" id="1078488"/>
    <lineage>
        <taxon>Eukaryota</taxon>
        <taxon>Fungi</taxon>
        <taxon>Dikarya</taxon>
        <taxon>Basidiomycota</taxon>
        <taxon>Agaricomycotina</taxon>
        <taxon>Agaricomycetes</taxon>
        <taxon>Agaricomycetidae</taxon>
        <taxon>Agaricales</taxon>
        <taxon>Agaricineae</taxon>
        <taxon>Strophariaceae</taxon>
        <taxon>Agrocybe</taxon>
    </lineage>
</organism>
<gene>
    <name evidence="1" type="primary">phb2a</name>
</gene>
<dbReference type="Pfam" id="PF08015">
    <property type="entry name" value="Pheromone"/>
    <property type="match status" value="1"/>
</dbReference>
<reference evidence="1" key="1">
    <citation type="submission" date="2015-11" db="EMBL/GenBank/DDBJ databases">
        <title>Mating B locus structure and alleles activity of edible fungi Agrocybe salicacola.</title>
        <authorList>
            <person name="Chen W."/>
            <person name="Zhao Y."/>
        </authorList>
    </citation>
    <scope>NUCLEOTIDE SEQUENCE</scope>
    <source>
        <strain evidence="1">M20</strain>
    </source>
</reference>
<accession>A0A2P0M8C1</accession>
<dbReference type="EMBL" id="KT989646">
    <property type="protein sequence ID" value="ANB67023.1"/>
    <property type="molecule type" value="Genomic_DNA"/>
</dbReference>
<dbReference type="GO" id="GO:0016020">
    <property type="term" value="C:membrane"/>
    <property type="evidence" value="ECO:0007669"/>
    <property type="project" value="InterPro"/>
</dbReference>
<proteinExistence type="predicted"/>
<dbReference type="InterPro" id="IPR012597">
    <property type="entry name" value="Pheromone"/>
</dbReference>